<reference evidence="9 10" key="1">
    <citation type="submission" date="2017-07" db="EMBL/GenBank/DDBJ databases">
        <authorList>
            <person name="Talla V."/>
            <person name="Backstrom N."/>
        </authorList>
    </citation>
    <scope>NUCLEOTIDE SEQUENCE [LARGE SCALE GENOMIC DNA]</scope>
</reference>
<dbReference type="GO" id="GO:0000124">
    <property type="term" value="C:SAGA complex"/>
    <property type="evidence" value="ECO:0007669"/>
    <property type="project" value="InterPro"/>
</dbReference>
<dbReference type="InterPro" id="IPR009072">
    <property type="entry name" value="Histone-fold"/>
</dbReference>
<protein>
    <recommendedName>
        <fullName evidence="3">Transcription initiation factor TFIID subunit 12</fullName>
    </recommendedName>
</protein>
<dbReference type="GO" id="GO:0017025">
    <property type="term" value="F:TBP-class protein binding"/>
    <property type="evidence" value="ECO:0007669"/>
    <property type="project" value="TreeGrafter"/>
</dbReference>
<comment type="similarity">
    <text evidence="2">Belongs to the TAF12 family.</text>
</comment>
<dbReference type="GO" id="GO:0005669">
    <property type="term" value="C:transcription factor TFIID complex"/>
    <property type="evidence" value="ECO:0007669"/>
    <property type="project" value="InterPro"/>
</dbReference>
<dbReference type="Pfam" id="PF03847">
    <property type="entry name" value="TFIID_20kDa"/>
    <property type="match status" value="1"/>
</dbReference>
<dbReference type="SUPFAM" id="SSF47113">
    <property type="entry name" value="Histone-fold"/>
    <property type="match status" value="1"/>
</dbReference>
<keyword evidence="5" id="KW-0804">Transcription</keyword>
<evidence type="ECO:0000256" key="5">
    <source>
        <dbReference type="ARBA" id="ARBA00023163"/>
    </source>
</evidence>
<evidence type="ECO:0000313" key="10">
    <source>
        <dbReference type="Proteomes" id="UP000324832"/>
    </source>
</evidence>
<dbReference type="AlphaFoldDB" id="A0A5E4Q4G5"/>
<evidence type="ECO:0000313" key="9">
    <source>
        <dbReference type="EMBL" id="VVC93164.1"/>
    </source>
</evidence>
<proteinExistence type="inferred from homology"/>
<dbReference type="GO" id="GO:0003677">
    <property type="term" value="F:DNA binding"/>
    <property type="evidence" value="ECO:0007669"/>
    <property type="project" value="TreeGrafter"/>
</dbReference>
<organism evidence="9 10">
    <name type="scientific">Leptidea sinapis</name>
    <dbReference type="NCBI Taxonomy" id="189913"/>
    <lineage>
        <taxon>Eukaryota</taxon>
        <taxon>Metazoa</taxon>
        <taxon>Ecdysozoa</taxon>
        <taxon>Arthropoda</taxon>
        <taxon>Hexapoda</taxon>
        <taxon>Insecta</taxon>
        <taxon>Pterygota</taxon>
        <taxon>Neoptera</taxon>
        <taxon>Endopterygota</taxon>
        <taxon>Lepidoptera</taxon>
        <taxon>Glossata</taxon>
        <taxon>Ditrysia</taxon>
        <taxon>Papilionoidea</taxon>
        <taxon>Pieridae</taxon>
        <taxon>Dismorphiinae</taxon>
        <taxon>Leptidea</taxon>
    </lineage>
</organism>
<keyword evidence="4" id="KW-0805">Transcription regulation</keyword>
<feature type="compositionally biased region" description="Low complexity" evidence="7">
    <location>
        <begin position="35"/>
        <end position="49"/>
    </location>
</feature>
<name>A0A5E4Q4G5_9NEOP</name>
<evidence type="ECO:0000256" key="2">
    <source>
        <dbReference type="ARBA" id="ARBA00007530"/>
    </source>
</evidence>
<dbReference type="GO" id="GO:0051123">
    <property type="term" value="P:RNA polymerase II preinitiation complex assembly"/>
    <property type="evidence" value="ECO:0007669"/>
    <property type="project" value="TreeGrafter"/>
</dbReference>
<evidence type="ECO:0000256" key="4">
    <source>
        <dbReference type="ARBA" id="ARBA00023015"/>
    </source>
</evidence>
<feature type="region of interest" description="Disordered" evidence="7">
    <location>
        <begin position="1"/>
        <end position="59"/>
    </location>
</feature>
<feature type="domain" description="Transcription initiation factor TFIID subunit 12" evidence="8">
    <location>
        <begin position="59"/>
        <end position="121"/>
    </location>
</feature>
<evidence type="ECO:0000256" key="3">
    <source>
        <dbReference type="ARBA" id="ARBA00017484"/>
    </source>
</evidence>
<dbReference type="Gene3D" id="1.10.20.10">
    <property type="entry name" value="Histone, subunit A"/>
    <property type="match status" value="1"/>
</dbReference>
<comment type="subcellular location">
    <subcellularLocation>
        <location evidence="1">Nucleus</location>
    </subcellularLocation>
</comment>
<dbReference type="Proteomes" id="UP000324832">
    <property type="component" value="Unassembled WGS sequence"/>
</dbReference>
<dbReference type="CDD" id="cd07981">
    <property type="entry name" value="HFD_TAF12"/>
    <property type="match status" value="1"/>
</dbReference>
<accession>A0A5E4Q4G5</accession>
<dbReference type="EMBL" id="FZQP02001559">
    <property type="protein sequence ID" value="VVC93164.1"/>
    <property type="molecule type" value="Genomic_DNA"/>
</dbReference>
<dbReference type="GO" id="GO:0046982">
    <property type="term" value="F:protein heterodimerization activity"/>
    <property type="evidence" value="ECO:0007669"/>
    <property type="project" value="InterPro"/>
</dbReference>
<dbReference type="PANTHER" id="PTHR12264:SF21">
    <property type="entry name" value="TRANSCRIPTION INITIATION FACTOR TFIID SUBUNIT 12"/>
    <property type="match status" value="1"/>
</dbReference>
<keyword evidence="10" id="KW-1185">Reference proteome</keyword>
<sequence length="143" mass="16051">MPNKSISASKRRRRRRANMPSNETSKEEGSPAQHSTVSQSQVSNKNNQSGDQGSQPLTRAKLQELVREVDPTVLLDGEVEEVLLNLADDFMHAVVHGSCSVAKKRQASAVELKDVLQQLCKKIQLFFRVLYLNENLCYQVISQ</sequence>
<dbReference type="InterPro" id="IPR003228">
    <property type="entry name" value="TFIID_TAF12_dom"/>
</dbReference>
<evidence type="ECO:0000256" key="7">
    <source>
        <dbReference type="SAM" id="MobiDB-lite"/>
    </source>
</evidence>
<dbReference type="InterPro" id="IPR037794">
    <property type="entry name" value="TAF12"/>
</dbReference>
<evidence type="ECO:0000256" key="1">
    <source>
        <dbReference type="ARBA" id="ARBA00004123"/>
    </source>
</evidence>
<evidence type="ECO:0000259" key="8">
    <source>
        <dbReference type="Pfam" id="PF03847"/>
    </source>
</evidence>
<evidence type="ECO:0000256" key="6">
    <source>
        <dbReference type="ARBA" id="ARBA00023242"/>
    </source>
</evidence>
<keyword evidence="6" id="KW-0539">Nucleus</keyword>
<gene>
    <name evidence="9" type="ORF">LSINAPIS_LOCUS5413</name>
</gene>
<dbReference type="PANTHER" id="PTHR12264">
    <property type="entry name" value="TRANSCRIPTION INITIATION FACTOR TFIID SUBUNIT 12"/>
    <property type="match status" value="1"/>
</dbReference>